<protein>
    <submittedName>
        <fullName evidence="1">Uncharacterized protein</fullName>
    </submittedName>
</protein>
<gene>
    <name evidence="1" type="ORF">SAMN02983004_00902</name>
</gene>
<sequence length="207" mass="24419">MNAVKYNLIHKNQYTKPLNAILCTQFYIRTYNIDSNAKIEVKSESQYLGQYDKIATTKGKLKSISILAHKNNMDKAGLKNLLKLKNHKDFNYFYENNYIRCCLNFEDKQKREINLMPLFHYHSLLSINKAILANNKSGDLQFGSSFYVSTNHSWKYLNFTKFQKSLSKLKLFYSSYSNKKYYIKVSQNIFNTLKILTNASKLKEFIY</sequence>
<organism evidence="1 2">
    <name type="scientific">Borreliella japonica</name>
    <name type="common">Borrelia japonica</name>
    <dbReference type="NCBI Taxonomy" id="34095"/>
    <lineage>
        <taxon>Bacteria</taxon>
        <taxon>Pseudomonadati</taxon>
        <taxon>Spirochaetota</taxon>
        <taxon>Spirochaetia</taxon>
        <taxon>Spirochaetales</taxon>
        <taxon>Borreliaceae</taxon>
        <taxon>Borreliella</taxon>
    </lineage>
</organism>
<dbReference type="OrthoDB" id="352640at2"/>
<name>A0A1G4Q3K3_BORJA</name>
<accession>A0A1G4Q3K3</accession>
<dbReference type="EMBL" id="FMTE01000005">
    <property type="protein sequence ID" value="SCW38918.1"/>
    <property type="molecule type" value="Genomic_DNA"/>
</dbReference>
<keyword evidence="2" id="KW-1185">Reference proteome</keyword>
<reference evidence="2" key="1">
    <citation type="submission" date="2016-10" db="EMBL/GenBank/DDBJ databases">
        <authorList>
            <person name="Varghese N."/>
            <person name="Submissions S."/>
        </authorList>
    </citation>
    <scope>NUCLEOTIDE SEQUENCE [LARGE SCALE GENOMIC DNA]</scope>
    <source>
        <strain evidence="2">ATCC 51557</strain>
    </source>
</reference>
<proteinExistence type="predicted"/>
<dbReference type="AlphaFoldDB" id="A0A1G4Q3K3"/>
<dbReference type="RefSeq" id="WP_091973467.1">
    <property type="nucleotide sequence ID" value="NZ_CP124065.1"/>
</dbReference>
<evidence type="ECO:0000313" key="1">
    <source>
        <dbReference type="EMBL" id="SCW38918.1"/>
    </source>
</evidence>
<dbReference type="Proteomes" id="UP000199262">
    <property type="component" value="Unassembled WGS sequence"/>
</dbReference>
<evidence type="ECO:0000313" key="2">
    <source>
        <dbReference type="Proteomes" id="UP000199262"/>
    </source>
</evidence>